<name>A0A3L8E3K7_OOCBI</name>
<dbReference type="SUPFAM" id="SSF47923">
    <property type="entry name" value="Ypt/Rab-GAP domain of gyp1p"/>
    <property type="match status" value="2"/>
</dbReference>
<dbReference type="InterPro" id="IPR011993">
    <property type="entry name" value="PH-like_dom_sf"/>
</dbReference>
<feature type="coiled-coil region" evidence="2">
    <location>
        <begin position="792"/>
        <end position="886"/>
    </location>
</feature>
<gene>
    <name evidence="6" type="ORF">DMN91_000596</name>
</gene>
<dbReference type="PROSITE" id="PS50086">
    <property type="entry name" value="TBC_RABGAP"/>
    <property type="match status" value="1"/>
</dbReference>
<feature type="coiled-coil region" evidence="2">
    <location>
        <begin position="919"/>
        <end position="946"/>
    </location>
</feature>
<organism evidence="6">
    <name type="scientific">Ooceraea biroi</name>
    <name type="common">Clonal raider ant</name>
    <name type="synonym">Cerapachys biroi</name>
    <dbReference type="NCBI Taxonomy" id="2015173"/>
    <lineage>
        <taxon>Eukaryota</taxon>
        <taxon>Metazoa</taxon>
        <taxon>Ecdysozoa</taxon>
        <taxon>Arthropoda</taxon>
        <taxon>Hexapoda</taxon>
        <taxon>Insecta</taxon>
        <taxon>Pterygota</taxon>
        <taxon>Neoptera</taxon>
        <taxon>Endopterygota</taxon>
        <taxon>Hymenoptera</taxon>
        <taxon>Apocrita</taxon>
        <taxon>Aculeata</taxon>
        <taxon>Formicoidea</taxon>
        <taxon>Formicidae</taxon>
        <taxon>Dorylinae</taxon>
        <taxon>Ooceraea</taxon>
    </lineage>
</organism>
<evidence type="ECO:0000256" key="1">
    <source>
        <dbReference type="ARBA" id="ARBA00022468"/>
    </source>
</evidence>
<dbReference type="SMART" id="SM00164">
    <property type="entry name" value="TBC"/>
    <property type="match status" value="1"/>
</dbReference>
<feature type="region of interest" description="Disordered" evidence="3">
    <location>
        <begin position="996"/>
        <end position="1025"/>
    </location>
</feature>
<evidence type="ECO:0000256" key="2">
    <source>
        <dbReference type="SAM" id="Coils"/>
    </source>
</evidence>
<dbReference type="Pfam" id="PF00566">
    <property type="entry name" value="RabGAP-TBC"/>
    <property type="match status" value="1"/>
</dbReference>
<dbReference type="Gene3D" id="1.10.10.750">
    <property type="entry name" value="Ypt/Rab-GAP domain of gyp1p, domain 1"/>
    <property type="match status" value="1"/>
</dbReference>
<dbReference type="Proteomes" id="UP000279307">
    <property type="component" value="Chromosome 1"/>
</dbReference>
<reference evidence="6" key="2">
    <citation type="submission" date="2018-07" db="EMBL/GenBank/DDBJ databases">
        <authorList>
            <person name="Mckenzie S.K."/>
            <person name="Kronauer D.J.C."/>
        </authorList>
    </citation>
    <scope>NUCLEOTIDE SEQUENCE</scope>
    <source>
        <strain evidence="6">Clonal line C1</strain>
    </source>
</reference>
<dbReference type="InterPro" id="IPR006020">
    <property type="entry name" value="PTB/PI_dom"/>
</dbReference>
<dbReference type="OrthoDB" id="295078at2759"/>
<feature type="domain" description="PID" evidence="4">
    <location>
        <begin position="133"/>
        <end position="238"/>
    </location>
</feature>
<dbReference type="EMBL" id="QOIP01000001">
    <property type="protein sequence ID" value="RLU26799.1"/>
    <property type="molecule type" value="Genomic_DNA"/>
</dbReference>
<dbReference type="PROSITE" id="PS01179">
    <property type="entry name" value="PID"/>
    <property type="match status" value="1"/>
</dbReference>
<dbReference type="Pfam" id="PF12473">
    <property type="entry name" value="DUF3694"/>
    <property type="match status" value="1"/>
</dbReference>
<dbReference type="InterPro" id="IPR050302">
    <property type="entry name" value="Rab_GAP_TBC_domain"/>
</dbReference>
<keyword evidence="2" id="KW-0175">Coiled coil</keyword>
<feature type="compositionally biased region" description="Polar residues" evidence="3">
    <location>
        <begin position="1"/>
        <end position="15"/>
    </location>
</feature>
<dbReference type="PANTHER" id="PTHR47219">
    <property type="entry name" value="RAB GTPASE-ACTIVATING PROTEIN 1-LIKE"/>
    <property type="match status" value="1"/>
</dbReference>
<dbReference type="Gene3D" id="1.10.472.80">
    <property type="entry name" value="Ypt/Rab-GAP domain of gyp1p, domain 3"/>
    <property type="match status" value="2"/>
</dbReference>
<accession>A0A3L8E3K7</accession>
<feature type="region of interest" description="Disordered" evidence="3">
    <location>
        <begin position="1"/>
        <end position="34"/>
    </location>
</feature>
<feature type="domain" description="Rab-GAP TBC" evidence="5">
    <location>
        <begin position="562"/>
        <end position="748"/>
    </location>
</feature>
<reference evidence="6" key="1">
    <citation type="journal article" date="2018" name="Genome Res.">
        <title>The genomic architecture and molecular evolution of ant odorant receptors.</title>
        <authorList>
            <person name="McKenzie S.K."/>
            <person name="Kronauer D.J.C."/>
        </authorList>
    </citation>
    <scope>NUCLEOTIDE SEQUENCE [LARGE SCALE GENOMIC DNA]</scope>
    <source>
        <strain evidence="6">Clonal line C1</strain>
    </source>
</reference>
<dbReference type="Gene3D" id="1.10.8.270">
    <property type="entry name" value="putative rabgap domain of human tbc1 domain family member 14 like domains"/>
    <property type="match status" value="1"/>
</dbReference>
<evidence type="ECO:0000259" key="4">
    <source>
        <dbReference type="PROSITE" id="PS01179"/>
    </source>
</evidence>
<evidence type="ECO:0000256" key="3">
    <source>
        <dbReference type="SAM" id="MobiDB-lite"/>
    </source>
</evidence>
<evidence type="ECO:0000313" key="6">
    <source>
        <dbReference type="EMBL" id="RLU26799.1"/>
    </source>
</evidence>
<evidence type="ECO:0008006" key="7">
    <source>
        <dbReference type="Google" id="ProtNLM"/>
    </source>
</evidence>
<protein>
    <recommendedName>
        <fullName evidence="7">Rab GTPase-activating protein</fullName>
    </recommendedName>
</protein>
<sequence length="1025" mass="116825">MEDSMSVKSMESVATSDEYEFVNEKGTSKQQQAILEPPMLKIANNGNLEDLQNNLREILTEDSKMEGGEFKATGASQQNQEKMKKVGHSKFYDVSTCVVASEKQDIMKPEDYLEEELNALLHVQQECTIFNGVTYLGAAAINAPKSECEIQRNMNILNAEQSLNLGIKISVSVPSSSQGSVVLYDAGTQQAIARYEVQRILFYARGESTGSCAACFAFTWSHGDTLESAIYQCHVFRCDIPEAVGQVSACFSKAFHRIPRSMTSSLTGSDFSGFNAGSEKINSRVFIFEVTMEIKEEDGKGGFSTVPKDRNCFKLRSNVAKQVCLSIQQVSSKEGGITLEVERCFGVLVSPGRNVKHSDMRLLEMQVNTGPIMQDKQCYNICGRWDPADPALETLNIETPREGKIFMTVAVDLVIRDIREPVRFVIETSVKVYPQNERFWYFNKRNLVQQFYLNSKEVISGDGAEVHYEVQSIETSGELDRNRLNLALNLASLIRSPSLTSIDTLTPKEEIDSDGDEPMLSGTGEVSKDCSADELASWAEVLDSWQVNEQRPKLLIKLTKQGIPEALRGEVWQRLSNCDNSQEMMDKYRMLITKESSCESVILRDINRTFPAHDFFKETGGLGQDSLYRISKAYAVHDEEVGYCQGLSFLVASLLLHMPEEQAFCVLVKLMYDYGLRDLYKDRFDNLYMRFYQLNRLIEDQLPELYKHFCDRGVETHMFAAQWFLTLFTARFPLYLVFHILDLCKKELLQLDFESILKYFRVHLPKRCRNEEVARYVMKLACSVTLKKLKKYEAEFMTLKEAQENADEYSNEVEQLRGTVARNEEEKQRLEAELLQIKEMLQREVARADAESRRSNVIIAEYKQICQRLEDDYNAAKTTLSELRAKVSKCEKCRTCIMDSSNILADIAHPLENRIDPMLHRVQERVRELELELAQTKLAHVEAECRNQDLTHQLHATASELQAARNSWPWLSKTLSSIKEAANKREVMTPTALRDLRRDSAPGGDLHHLIHSRSRETRDSLKEVV</sequence>
<proteinExistence type="predicted"/>
<dbReference type="InterPro" id="IPR022164">
    <property type="entry name" value="Kinesin-like"/>
</dbReference>
<dbReference type="GO" id="GO:0005096">
    <property type="term" value="F:GTPase activator activity"/>
    <property type="evidence" value="ECO:0007669"/>
    <property type="project" value="UniProtKB-KW"/>
</dbReference>
<dbReference type="FunFam" id="1.10.8.270:FF:000001">
    <property type="entry name" value="TBC1 domain family member 1"/>
    <property type="match status" value="1"/>
</dbReference>
<dbReference type="CDD" id="cd01211">
    <property type="entry name" value="PTB_Rab6GAP"/>
    <property type="match status" value="1"/>
</dbReference>
<dbReference type="GO" id="GO:0031267">
    <property type="term" value="F:small GTPase binding"/>
    <property type="evidence" value="ECO:0007669"/>
    <property type="project" value="TreeGrafter"/>
</dbReference>
<dbReference type="InterPro" id="IPR000195">
    <property type="entry name" value="Rab-GAP-TBC_dom"/>
</dbReference>
<keyword evidence="1" id="KW-0343">GTPase activation</keyword>
<dbReference type="PANTHER" id="PTHR47219:SF9">
    <property type="entry name" value="GTPASE ACTIVATING PROTEIN AND CENTROSOME-ASSOCIATED, ISOFORM B"/>
    <property type="match status" value="1"/>
</dbReference>
<comment type="caution">
    <text evidence="6">The sequence shown here is derived from an EMBL/GenBank/DDBJ whole genome shotgun (WGS) entry which is preliminary data.</text>
</comment>
<dbReference type="InterPro" id="IPR035969">
    <property type="entry name" value="Rab-GAP_TBC_sf"/>
</dbReference>
<evidence type="ECO:0000259" key="5">
    <source>
        <dbReference type="PROSITE" id="PS50086"/>
    </source>
</evidence>
<dbReference type="AlphaFoldDB" id="A0A3L8E3K7"/>
<dbReference type="Gene3D" id="2.30.29.30">
    <property type="entry name" value="Pleckstrin-homology domain (PH domain)/Phosphotyrosine-binding domain (PTB)"/>
    <property type="match status" value="1"/>
</dbReference>
<dbReference type="SUPFAM" id="SSF50729">
    <property type="entry name" value="PH domain-like"/>
    <property type="match status" value="1"/>
</dbReference>